<protein>
    <submittedName>
        <fullName evidence="1">CAZyme family GH71</fullName>
    </submittedName>
</protein>
<keyword evidence="2" id="KW-1185">Reference proteome</keyword>
<evidence type="ECO:0000313" key="1">
    <source>
        <dbReference type="EMBL" id="KAJ5733730.1"/>
    </source>
</evidence>
<reference evidence="1" key="2">
    <citation type="submission" date="2023-01" db="EMBL/GenBank/DDBJ databases">
        <authorList>
            <person name="Petersen C."/>
        </authorList>
    </citation>
    <scope>NUCLEOTIDE SEQUENCE</scope>
    <source>
        <strain evidence="1">IBT 17514</strain>
    </source>
</reference>
<organism evidence="1 2">
    <name type="scientific">Penicillium malachiteum</name>
    <dbReference type="NCBI Taxonomy" id="1324776"/>
    <lineage>
        <taxon>Eukaryota</taxon>
        <taxon>Fungi</taxon>
        <taxon>Dikarya</taxon>
        <taxon>Ascomycota</taxon>
        <taxon>Pezizomycotina</taxon>
        <taxon>Eurotiomycetes</taxon>
        <taxon>Eurotiomycetidae</taxon>
        <taxon>Eurotiales</taxon>
        <taxon>Aspergillaceae</taxon>
        <taxon>Penicillium</taxon>
    </lineage>
</organism>
<gene>
    <name evidence="1" type="ORF">N7493_002516</name>
</gene>
<comment type="caution">
    <text evidence="1">The sequence shown here is derived from an EMBL/GenBank/DDBJ whole genome shotgun (WGS) entry which is preliminary data.</text>
</comment>
<accession>A0AAD6HSC5</accession>
<name>A0AAD6HSC5_9EURO</name>
<dbReference type="AlphaFoldDB" id="A0AAD6HSC5"/>
<proteinExistence type="predicted"/>
<reference evidence="1" key="1">
    <citation type="journal article" date="2023" name="IMA Fungus">
        <title>Comparative genomic study of the Penicillium genus elucidates a diverse pangenome and 15 lateral gene transfer events.</title>
        <authorList>
            <person name="Petersen C."/>
            <person name="Sorensen T."/>
            <person name="Nielsen M.R."/>
            <person name="Sondergaard T.E."/>
            <person name="Sorensen J.L."/>
            <person name="Fitzpatrick D.A."/>
            <person name="Frisvad J.C."/>
            <person name="Nielsen K.L."/>
        </authorList>
    </citation>
    <scope>NUCLEOTIDE SEQUENCE</scope>
    <source>
        <strain evidence="1">IBT 17514</strain>
    </source>
</reference>
<dbReference type="Proteomes" id="UP001215712">
    <property type="component" value="Unassembled WGS sequence"/>
</dbReference>
<sequence>MILPPFPLGSETTIQFAPMVSSVWTRSSTSTGTKTTIISVQPLVTDGIPFWPVIVGADATPTKFFPLQSFMPQSSIVTLPEDETPFSPVPSGSATPRPVFPGTSHIVTIQPQATGSVSTTISVPSISWSTGNPADTCTSGCGIDSCKLFGRCDSSNPVDDCGLFACGGGCSIQGCSQSCGLSCSTDQHHIDSDSGSGSIESQPGNLPMDYDGPNGLPNGGWNPIPIPSMVARSVTSLLSAHFAEATTNSDALVHSLPLEPYAKSAAIRTATSLKEATSTQVSNLNAKIKKADPDHSDAAMKWFNDLFSDFVNAIDTAVRAIKEEAWQSSHQLETAIERADNDVTQINEGAAIEADEDICETPPLHFFNVLSDKLVVPQSCAPDFQGNISEASNKARIPNWVGCEQR</sequence>
<dbReference type="EMBL" id="JAQJAN010000003">
    <property type="protein sequence ID" value="KAJ5733730.1"/>
    <property type="molecule type" value="Genomic_DNA"/>
</dbReference>
<evidence type="ECO:0000313" key="2">
    <source>
        <dbReference type="Proteomes" id="UP001215712"/>
    </source>
</evidence>